<dbReference type="EC" id="6.1.1.12" evidence="8"/>
<reference evidence="10 11" key="1">
    <citation type="submission" date="2024-02" db="EMBL/GenBank/DDBJ databases">
        <title>A novel Wenzhouxiangellaceae bacterium, isolated from coastal sediments.</title>
        <authorList>
            <person name="Du Z.-J."/>
            <person name="Ye Y.-Q."/>
            <person name="Zhang X.-Y."/>
        </authorList>
    </citation>
    <scope>NUCLEOTIDE SEQUENCE [LARGE SCALE GENOMIC DNA]</scope>
    <source>
        <strain evidence="10 11">CH-27</strain>
    </source>
</reference>
<evidence type="ECO:0000256" key="3">
    <source>
        <dbReference type="ARBA" id="ARBA00022598"/>
    </source>
</evidence>
<dbReference type="InterPro" id="IPR045864">
    <property type="entry name" value="aa-tRNA-synth_II/BPL/LPL"/>
</dbReference>
<keyword evidence="6 8" id="KW-0648">Protein biosynthesis</keyword>
<keyword evidence="11" id="KW-1185">Reference proteome</keyword>
<dbReference type="PANTHER" id="PTHR22594">
    <property type="entry name" value="ASPARTYL/LYSYL-TRNA SYNTHETASE"/>
    <property type="match status" value="1"/>
</dbReference>
<dbReference type="InterPro" id="IPR047089">
    <property type="entry name" value="Asp-tRNA-ligase_1_N"/>
</dbReference>
<dbReference type="PRINTS" id="PR01042">
    <property type="entry name" value="TRNASYNTHASP"/>
</dbReference>
<dbReference type="Pfam" id="PF02938">
    <property type="entry name" value="GAD"/>
    <property type="match status" value="1"/>
</dbReference>
<comment type="caution">
    <text evidence="10">The sequence shown here is derived from an EMBL/GenBank/DDBJ whole genome shotgun (WGS) entry which is preliminary data.</text>
</comment>
<feature type="binding site" evidence="8">
    <location>
        <position position="226"/>
    </location>
    <ligand>
        <name>ATP</name>
        <dbReference type="ChEBI" id="CHEBI:30616"/>
    </ligand>
</feature>
<evidence type="ECO:0000256" key="8">
    <source>
        <dbReference type="HAMAP-Rule" id="MF_00044"/>
    </source>
</evidence>
<comment type="caution">
    <text evidence="8">Lacks conserved residue(s) required for the propagation of feature annotation.</text>
</comment>
<dbReference type="InterPro" id="IPR004365">
    <property type="entry name" value="NA-bd_OB_tRNA"/>
</dbReference>
<dbReference type="Pfam" id="PF01336">
    <property type="entry name" value="tRNA_anti-codon"/>
    <property type="match status" value="1"/>
</dbReference>
<dbReference type="SUPFAM" id="SSF50249">
    <property type="entry name" value="Nucleic acid-binding proteins"/>
    <property type="match status" value="1"/>
</dbReference>
<organism evidence="10 11">
    <name type="scientific">Elongatibacter sediminis</name>
    <dbReference type="NCBI Taxonomy" id="3119006"/>
    <lineage>
        <taxon>Bacteria</taxon>
        <taxon>Pseudomonadati</taxon>
        <taxon>Pseudomonadota</taxon>
        <taxon>Gammaproteobacteria</taxon>
        <taxon>Chromatiales</taxon>
        <taxon>Wenzhouxiangellaceae</taxon>
        <taxon>Elongatibacter</taxon>
    </lineage>
</organism>
<feature type="binding site" evidence="8">
    <location>
        <begin position="217"/>
        <end position="219"/>
    </location>
    <ligand>
        <name>ATP</name>
        <dbReference type="ChEBI" id="CHEBI:30616"/>
    </ligand>
</feature>
<feature type="binding site" evidence="8">
    <location>
        <position position="449"/>
    </location>
    <ligand>
        <name>L-aspartate</name>
        <dbReference type="ChEBI" id="CHEBI:29991"/>
    </ligand>
</feature>
<evidence type="ECO:0000256" key="7">
    <source>
        <dbReference type="ARBA" id="ARBA00023146"/>
    </source>
</evidence>
<gene>
    <name evidence="8 10" type="primary">aspS</name>
    <name evidence="10" type="ORF">V3330_14955</name>
</gene>
<dbReference type="SUPFAM" id="SSF55681">
    <property type="entry name" value="Class II aaRS and biotin synthetases"/>
    <property type="match status" value="1"/>
</dbReference>
<evidence type="ECO:0000259" key="9">
    <source>
        <dbReference type="PROSITE" id="PS50862"/>
    </source>
</evidence>
<evidence type="ECO:0000256" key="1">
    <source>
        <dbReference type="ARBA" id="ARBA00006303"/>
    </source>
</evidence>
<dbReference type="NCBIfam" id="TIGR00459">
    <property type="entry name" value="aspS_bact"/>
    <property type="match status" value="1"/>
</dbReference>
<dbReference type="NCBIfam" id="NF001750">
    <property type="entry name" value="PRK00476.1"/>
    <property type="match status" value="1"/>
</dbReference>
<comment type="catalytic activity">
    <reaction evidence="8">
        <text>tRNA(Asp) + L-aspartate + ATP = L-aspartyl-tRNA(Asp) + AMP + diphosphate</text>
        <dbReference type="Rhea" id="RHEA:19649"/>
        <dbReference type="Rhea" id="RHEA-COMP:9660"/>
        <dbReference type="Rhea" id="RHEA-COMP:9678"/>
        <dbReference type="ChEBI" id="CHEBI:29991"/>
        <dbReference type="ChEBI" id="CHEBI:30616"/>
        <dbReference type="ChEBI" id="CHEBI:33019"/>
        <dbReference type="ChEBI" id="CHEBI:78442"/>
        <dbReference type="ChEBI" id="CHEBI:78516"/>
        <dbReference type="ChEBI" id="CHEBI:456215"/>
        <dbReference type="EC" id="6.1.1.12"/>
    </reaction>
</comment>
<proteinExistence type="inferred from homology"/>
<feature type="binding site" evidence="8">
    <location>
        <position position="483"/>
    </location>
    <ligand>
        <name>ATP</name>
        <dbReference type="ChEBI" id="CHEBI:30616"/>
    </ligand>
</feature>
<dbReference type="PROSITE" id="PS50862">
    <property type="entry name" value="AA_TRNA_LIGASE_II"/>
    <property type="match status" value="1"/>
</dbReference>
<evidence type="ECO:0000313" key="11">
    <source>
        <dbReference type="Proteomes" id="UP001359886"/>
    </source>
</evidence>
<dbReference type="Gene3D" id="3.30.930.10">
    <property type="entry name" value="Bira Bifunctional Protein, Domain 2"/>
    <property type="match status" value="1"/>
</dbReference>
<keyword evidence="7 8" id="KW-0030">Aminoacyl-tRNA synthetase</keyword>
<dbReference type="HAMAP" id="MF_00044">
    <property type="entry name" value="Asp_tRNA_synth_type1"/>
    <property type="match status" value="1"/>
</dbReference>
<keyword evidence="3 8" id="KW-0436">Ligase</keyword>
<comment type="subcellular location">
    <subcellularLocation>
        <location evidence="8">Cytoplasm</location>
    </subcellularLocation>
</comment>
<dbReference type="InterPro" id="IPR004524">
    <property type="entry name" value="Asp-tRNA-ligase_1"/>
</dbReference>
<dbReference type="InterPro" id="IPR006195">
    <property type="entry name" value="aa-tRNA-synth_II"/>
</dbReference>
<evidence type="ECO:0000256" key="5">
    <source>
        <dbReference type="ARBA" id="ARBA00022840"/>
    </source>
</evidence>
<dbReference type="GO" id="GO:0006422">
    <property type="term" value="P:aspartyl-tRNA aminoacylation"/>
    <property type="evidence" value="ECO:0007669"/>
    <property type="project" value="UniProtKB-UniRule"/>
</dbReference>
<dbReference type="GO" id="GO:0005524">
    <property type="term" value="F:ATP binding"/>
    <property type="evidence" value="ECO:0007669"/>
    <property type="project" value="UniProtKB-UniRule"/>
</dbReference>
<dbReference type="AlphaFoldDB" id="A0AAW9RAW9"/>
<dbReference type="SUPFAM" id="SSF55261">
    <property type="entry name" value="GAD domain-like"/>
    <property type="match status" value="1"/>
</dbReference>
<name>A0AAW9RAW9_9GAMM</name>
<keyword evidence="4 8" id="KW-0547">Nucleotide-binding</keyword>
<dbReference type="PANTHER" id="PTHR22594:SF5">
    <property type="entry name" value="ASPARTATE--TRNA LIGASE, MITOCHONDRIAL"/>
    <property type="match status" value="1"/>
</dbReference>
<dbReference type="InterPro" id="IPR004364">
    <property type="entry name" value="Aa-tRNA-synt_II"/>
</dbReference>
<feature type="binding site" evidence="8">
    <location>
        <position position="171"/>
    </location>
    <ligand>
        <name>L-aspartate</name>
        <dbReference type="ChEBI" id="CHEBI:29991"/>
    </ligand>
</feature>
<accession>A0AAW9RAW9</accession>
<dbReference type="Pfam" id="PF00152">
    <property type="entry name" value="tRNA-synt_2"/>
    <property type="match status" value="1"/>
</dbReference>
<evidence type="ECO:0000256" key="4">
    <source>
        <dbReference type="ARBA" id="ARBA00022741"/>
    </source>
</evidence>
<protein>
    <recommendedName>
        <fullName evidence="8">Aspartate--tRNA ligase</fullName>
        <ecNumber evidence="8">6.1.1.12</ecNumber>
    </recommendedName>
    <alternativeName>
        <fullName evidence="8">Aspartyl-tRNA synthetase</fullName>
        <shortName evidence="8">AspRS</shortName>
    </alternativeName>
</protein>
<feature type="region of interest" description="Aspartate" evidence="8">
    <location>
        <begin position="195"/>
        <end position="198"/>
    </location>
</feature>
<dbReference type="InterPro" id="IPR029351">
    <property type="entry name" value="GAD_dom"/>
</dbReference>
<dbReference type="RefSeq" id="WP_354696249.1">
    <property type="nucleotide sequence ID" value="NZ_JAZHOG010000010.1"/>
</dbReference>
<comment type="similarity">
    <text evidence="1 8">Belongs to the class-II aminoacyl-tRNA synthetase family. Type 1 subfamily.</text>
</comment>
<evidence type="ECO:0000256" key="2">
    <source>
        <dbReference type="ARBA" id="ARBA00022490"/>
    </source>
</evidence>
<dbReference type="Proteomes" id="UP001359886">
    <property type="component" value="Unassembled WGS sequence"/>
</dbReference>
<feature type="binding site" evidence="8">
    <location>
        <position position="217"/>
    </location>
    <ligand>
        <name>L-aspartate</name>
        <dbReference type="ChEBI" id="CHEBI:29991"/>
    </ligand>
</feature>
<dbReference type="CDD" id="cd00777">
    <property type="entry name" value="AspRS_core"/>
    <property type="match status" value="1"/>
</dbReference>
<dbReference type="EMBL" id="JAZHOG010000010">
    <property type="protein sequence ID" value="MEJ8568930.1"/>
    <property type="molecule type" value="Genomic_DNA"/>
</dbReference>
<dbReference type="InterPro" id="IPR012340">
    <property type="entry name" value="NA-bd_OB-fold"/>
</dbReference>
<evidence type="ECO:0000256" key="6">
    <source>
        <dbReference type="ARBA" id="ARBA00022917"/>
    </source>
</evidence>
<keyword evidence="5 8" id="KW-0067">ATP-binding</keyword>
<dbReference type="GO" id="GO:0003676">
    <property type="term" value="F:nucleic acid binding"/>
    <property type="evidence" value="ECO:0007669"/>
    <property type="project" value="InterPro"/>
</dbReference>
<dbReference type="Gene3D" id="2.40.50.140">
    <property type="entry name" value="Nucleic acid-binding proteins"/>
    <property type="match status" value="1"/>
</dbReference>
<dbReference type="InterPro" id="IPR004115">
    <property type="entry name" value="GAD-like_sf"/>
</dbReference>
<dbReference type="GO" id="GO:0005737">
    <property type="term" value="C:cytoplasm"/>
    <property type="evidence" value="ECO:0007669"/>
    <property type="project" value="UniProtKB-SubCell"/>
</dbReference>
<dbReference type="InterPro" id="IPR047090">
    <property type="entry name" value="AspRS_core"/>
</dbReference>
<feature type="binding site" evidence="8">
    <location>
        <begin position="535"/>
        <end position="538"/>
    </location>
    <ligand>
        <name>ATP</name>
        <dbReference type="ChEBI" id="CHEBI:30616"/>
    </ligand>
</feature>
<dbReference type="InterPro" id="IPR002312">
    <property type="entry name" value="Asp/Asn-tRNA-synth_IIb"/>
</dbReference>
<dbReference type="GO" id="GO:0004815">
    <property type="term" value="F:aspartate-tRNA ligase activity"/>
    <property type="evidence" value="ECO:0007669"/>
    <property type="project" value="UniProtKB-UniRule"/>
</dbReference>
<keyword evidence="2 8" id="KW-0963">Cytoplasm</keyword>
<evidence type="ECO:0000313" key="10">
    <source>
        <dbReference type="EMBL" id="MEJ8568930.1"/>
    </source>
</evidence>
<sequence length="601" mass="66628">MNRSHYCGEVTEALAGQSVTLCGWVDRTRDLGGLLFMGLRDTAGVVQVVVEPDSEAFPAAEKLRNEFCVQVTGTVRERPESQWNEQMATGRIEVVANAIELLNASAPMPLLMTDEDGEEVRLKYRYLDLRRPRMQRNLKVRAAMYRAIRNSLDERRFVELETPILTRATPEGARDYLVPSRVHAGQFFALPQSPQLFKQLLMMSGMDRYYQIARCFRDEDLRADRQPEFTQLDMELSFVSEEEVQAISEDLIREVFRDVLGDDLPQPFPRLSWREAMERFGSDKPDLRIPGELVTVDGHVAHLEFKVFAGPAAAHDQRVAALRVPGGAELSRKQIDDYTKYVARYGAKGLAWIKVNDAGAGLEGLQSPIAKFLDEGAWSGIAEASGAATGDLLFFGAGDWQTASTFMGQLRLKLAHDRDTVEPGWKPLWVTEFPMFEWDAETGRYYAMHHPFTAPLDPDPEALRADPAAALSRGYDLVLNGSELGGGSIRIHDPKLQQVVFDLLGIGAEEAVEKFGFLLEALRYGAPPHGGIAFGLDRWAALLTGEESIRDVIAFPKTTTAQCLMTAAPSAIADGQLAELHVRSVVEADQPDASNEAGESD</sequence>
<feature type="domain" description="Aminoacyl-transfer RNA synthetases class-II family profile" evidence="9">
    <location>
        <begin position="138"/>
        <end position="556"/>
    </location>
</feature>
<dbReference type="Gene3D" id="3.30.1360.30">
    <property type="entry name" value="GAD-like domain"/>
    <property type="match status" value="1"/>
</dbReference>
<comment type="function">
    <text evidence="8">Catalyzes the attachment of L-aspartate to tRNA(Asp) in a two-step reaction: L-aspartate is first activated by ATP to form Asp-AMP and then transferred to the acceptor end of tRNA(Asp).</text>
</comment>
<dbReference type="CDD" id="cd04317">
    <property type="entry name" value="EcAspRS_like_N"/>
    <property type="match status" value="1"/>
</dbReference>
<feature type="binding site" evidence="8">
    <location>
        <position position="490"/>
    </location>
    <ligand>
        <name>L-aspartate</name>
        <dbReference type="ChEBI" id="CHEBI:29991"/>
    </ligand>
</feature>
<comment type="subunit">
    <text evidence="8">Homodimer.</text>
</comment>